<dbReference type="Proteomes" id="UP000620124">
    <property type="component" value="Unassembled WGS sequence"/>
</dbReference>
<sequence length="181" mass="20658">MAEVLGIVTGALQLLGTVLKVVKVYKTIQGICNAAQEQQDLLSEMDILWLLLDELHTLIAANPSSPALQHLNTPLSRFEVVMKDCTAKLQPRDTPISEFCSQLKWPLWTKEEAREYLEKFKQFETLITPLVLLDVQNTTTHILQSVELIRQRQQHQHSFLLDTVESDHVAFFEPHQTEATV</sequence>
<protein>
    <recommendedName>
        <fullName evidence="3">Fungal N-terminal domain-containing protein</fullName>
    </recommendedName>
</protein>
<gene>
    <name evidence="1" type="ORF">MVEN_00107500</name>
</gene>
<accession>A0A8H7DEH1</accession>
<evidence type="ECO:0000313" key="2">
    <source>
        <dbReference type="Proteomes" id="UP000620124"/>
    </source>
</evidence>
<name>A0A8H7DEH1_9AGAR</name>
<comment type="caution">
    <text evidence="1">The sequence shown here is derived from an EMBL/GenBank/DDBJ whole genome shotgun (WGS) entry which is preliminary data.</text>
</comment>
<proteinExistence type="predicted"/>
<dbReference type="EMBL" id="JACAZI010000001">
    <property type="protein sequence ID" value="KAF7372459.1"/>
    <property type="molecule type" value="Genomic_DNA"/>
</dbReference>
<evidence type="ECO:0008006" key="3">
    <source>
        <dbReference type="Google" id="ProtNLM"/>
    </source>
</evidence>
<keyword evidence="2" id="KW-1185">Reference proteome</keyword>
<evidence type="ECO:0000313" key="1">
    <source>
        <dbReference type="EMBL" id="KAF7372459.1"/>
    </source>
</evidence>
<dbReference type="OrthoDB" id="3001009at2759"/>
<reference evidence="1" key="1">
    <citation type="submission" date="2020-05" db="EMBL/GenBank/DDBJ databases">
        <title>Mycena genomes resolve the evolution of fungal bioluminescence.</title>
        <authorList>
            <person name="Tsai I.J."/>
        </authorList>
    </citation>
    <scope>NUCLEOTIDE SEQUENCE</scope>
    <source>
        <strain evidence="1">CCC161011</strain>
    </source>
</reference>
<dbReference type="AlphaFoldDB" id="A0A8H7DEH1"/>
<organism evidence="1 2">
    <name type="scientific">Mycena venus</name>
    <dbReference type="NCBI Taxonomy" id="2733690"/>
    <lineage>
        <taxon>Eukaryota</taxon>
        <taxon>Fungi</taxon>
        <taxon>Dikarya</taxon>
        <taxon>Basidiomycota</taxon>
        <taxon>Agaricomycotina</taxon>
        <taxon>Agaricomycetes</taxon>
        <taxon>Agaricomycetidae</taxon>
        <taxon>Agaricales</taxon>
        <taxon>Marasmiineae</taxon>
        <taxon>Mycenaceae</taxon>
        <taxon>Mycena</taxon>
    </lineage>
</organism>